<keyword evidence="1" id="KW-0175">Coiled coil</keyword>
<evidence type="ECO:0000256" key="1">
    <source>
        <dbReference type="SAM" id="Coils"/>
    </source>
</evidence>
<comment type="caution">
    <text evidence="2">The sequence shown here is derived from an EMBL/GenBank/DDBJ whole genome shotgun (WGS) entry which is preliminary data.</text>
</comment>
<organism evidence="2 3">
    <name type="scientific">Microvirga flocculans</name>
    <dbReference type="NCBI Taxonomy" id="217168"/>
    <lineage>
        <taxon>Bacteria</taxon>
        <taxon>Pseudomonadati</taxon>
        <taxon>Pseudomonadota</taxon>
        <taxon>Alphaproteobacteria</taxon>
        <taxon>Hyphomicrobiales</taxon>
        <taxon>Methylobacteriaceae</taxon>
        <taxon>Microvirga</taxon>
    </lineage>
</organism>
<accession>A0A7W6IHL9</accession>
<proteinExistence type="predicted"/>
<gene>
    <name evidence="2" type="ORF">GGR34_003307</name>
</gene>
<feature type="coiled-coil region" evidence="1">
    <location>
        <begin position="36"/>
        <end position="63"/>
    </location>
</feature>
<dbReference type="RefSeq" id="WP_035459314.1">
    <property type="nucleotide sequence ID" value="NZ_JACIDC010000013.1"/>
</dbReference>
<evidence type="ECO:0000313" key="3">
    <source>
        <dbReference type="Proteomes" id="UP000519439"/>
    </source>
</evidence>
<dbReference type="EMBL" id="JACIDC010000013">
    <property type="protein sequence ID" value="MBB4041629.1"/>
    <property type="molecule type" value="Genomic_DNA"/>
</dbReference>
<dbReference type="AlphaFoldDB" id="A0A7W6IHL9"/>
<sequence>MDEGYARIHPDDRDAVYDWELYGPKSGRIPELIIQLAQAGMRLADIEARVEAALQDALAERENDG</sequence>
<dbReference type="Proteomes" id="UP000519439">
    <property type="component" value="Unassembled WGS sequence"/>
</dbReference>
<reference evidence="2 3" key="1">
    <citation type="submission" date="2020-08" db="EMBL/GenBank/DDBJ databases">
        <title>Genomic Encyclopedia of Type Strains, Phase IV (KMG-IV): sequencing the most valuable type-strain genomes for metagenomic binning, comparative biology and taxonomic classification.</title>
        <authorList>
            <person name="Goeker M."/>
        </authorList>
    </citation>
    <scope>NUCLEOTIDE SEQUENCE [LARGE SCALE GENOMIC DNA]</scope>
    <source>
        <strain evidence="2 3">DSM 15743</strain>
    </source>
</reference>
<evidence type="ECO:0000313" key="2">
    <source>
        <dbReference type="EMBL" id="MBB4041629.1"/>
    </source>
</evidence>
<name>A0A7W6IHL9_9HYPH</name>
<protein>
    <submittedName>
        <fullName evidence="2">Uncharacterized protein YwgA</fullName>
    </submittedName>
</protein>
<keyword evidence="3" id="KW-1185">Reference proteome</keyword>